<dbReference type="Pfam" id="PF00994">
    <property type="entry name" value="MoCF_biosynth"/>
    <property type="match status" value="1"/>
</dbReference>
<feature type="compositionally biased region" description="Basic and acidic residues" evidence="8">
    <location>
        <begin position="1"/>
        <end position="21"/>
    </location>
</feature>
<protein>
    <recommendedName>
        <fullName evidence="7">Molybdopterin molybdenumtransferase</fullName>
        <ecNumber evidence="7">2.10.1.1</ecNumber>
    </recommendedName>
</protein>
<evidence type="ECO:0000256" key="7">
    <source>
        <dbReference type="RuleBase" id="RU365090"/>
    </source>
</evidence>
<dbReference type="InterPro" id="IPR001453">
    <property type="entry name" value="MoaB/Mog_dom"/>
</dbReference>
<dbReference type="InterPro" id="IPR038987">
    <property type="entry name" value="MoeA-like"/>
</dbReference>
<gene>
    <name evidence="10" type="ORF">HCR76_11855</name>
</gene>
<keyword evidence="7" id="KW-0479">Metal-binding</keyword>
<dbReference type="InterPro" id="IPR036135">
    <property type="entry name" value="MoeA_linker/N_sf"/>
</dbReference>
<dbReference type="Pfam" id="PF03454">
    <property type="entry name" value="MoeA_C"/>
    <property type="match status" value="1"/>
</dbReference>
<dbReference type="Gene3D" id="2.40.340.10">
    <property type="entry name" value="MoeA, C-terminal, domain IV"/>
    <property type="match status" value="1"/>
</dbReference>
<keyword evidence="7" id="KW-0808">Transferase</keyword>
<feature type="domain" description="MoaB/Mog" evidence="9">
    <location>
        <begin position="209"/>
        <end position="346"/>
    </location>
</feature>
<comment type="cofactor">
    <cofactor evidence="7">
        <name>Mg(2+)</name>
        <dbReference type="ChEBI" id="CHEBI:18420"/>
    </cofactor>
</comment>
<proteinExistence type="inferred from homology"/>
<dbReference type="NCBIfam" id="NF045515">
    <property type="entry name" value="Glp_gephyrin"/>
    <property type="match status" value="1"/>
</dbReference>
<evidence type="ECO:0000256" key="1">
    <source>
        <dbReference type="ARBA" id="ARBA00002901"/>
    </source>
</evidence>
<accession>A0ABX6YG03</accession>
<evidence type="ECO:0000259" key="9">
    <source>
        <dbReference type="SMART" id="SM00852"/>
    </source>
</evidence>
<dbReference type="RefSeq" id="WP_166990615.1">
    <property type="nucleotide sequence ID" value="NZ_CP061169.1"/>
</dbReference>
<evidence type="ECO:0000256" key="3">
    <source>
        <dbReference type="ARBA" id="ARBA00010763"/>
    </source>
</evidence>
<dbReference type="EC" id="2.10.1.1" evidence="7"/>
<evidence type="ECO:0000256" key="4">
    <source>
        <dbReference type="ARBA" id="ARBA00022505"/>
    </source>
</evidence>
<comment type="catalytic activity">
    <reaction evidence="6">
        <text>adenylyl-molybdopterin + molybdate = Mo-molybdopterin + AMP + H(+)</text>
        <dbReference type="Rhea" id="RHEA:35047"/>
        <dbReference type="ChEBI" id="CHEBI:15378"/>
        <dbReference type="ChEBI" id="CHEBI:36264"/>
        <dbReference type="ChEBI" id="CHEBI:62727"/>
        <dbReference type="ChEBI" id="CHEBI:71302"/>
        <dbReference type="ChEBI" id="CHEBI:456215"/>
        <dbReference type="EC" id="2.10.1.1"/>
    </reaction>
</comment>
<dbReference type="CDD" id="cd00887">
    <property type="entry name" value="MoeA"/>
    <property type="match status" value="1"/>
</dbReference>
<dbReference type="Pfam" id="PF03453">
    <property type="entry name" value="MoeA_N"/>
    <property type="match status" value="1"/>
</dbReference>
<dbReference type="EMBL" id="CP061169">
    <property type="protein sequence ID" value="QPZ37525.1"/>
    <property type="molecule type" value="Genomic_DNA"/>
</dbReference>
<evidence type="ECO:0000256" key="2">
    <source>
        <dbReference type="ARBA" id="ARBA00005046"/>
    </source>
</evidence>
<dbReference type="NCBIfam" id="TIGR00177">
    <property type="entry name" value="molyb_syn"/>
    <property type="match status" value="1"/>
</dbReference>
<sequence length="429" mass="44546">MSGHEHGQREHPHEHGQHQHDACATGPQLTSIDEHRERILAEARVLPTHSVVLRDALGLVLAEDVQNRWPVPLFDNSAMDGYAVHRDDAVAGARLRIVADVAAGSAEDPSFGVGEAVRIMTGAPVPSAADAIVPLENTDIGTSISETPPEFITITEQPHASAHIRRKASDAEAGSIAVSAGAELGAWQLSSIAAAGYATISVHRRPRVAVISTGSELIDPAATPARGQIPESNSILLSAALRASGVEVTSSTTVPDDNDALRAAVDEARAVSDAIVLTGGASVGAFDVVKAVLDGTASIRFDRVAMQPGKPQGFGVLDNTLVFCLPGNPVSVAASFEMFVRPALRAMAGHADIDRPRVTRAAAIGWRTPAGRAQILPVIFNDQIVQPASHGGSGSHLVSSLADAEGLAIVAADIDHVDEGDAVTVMVLS</sequence>
<evidence type="ECO:0000256" key="6">
    <source>
        <dbReference type="ARBA" id="ARBA00047317"/>
    </source>
</evidence>
<dbReference type="Gene3D" id="2.170.190.11">
    <property type="entry name" value="Molybdopterin biosynthesis moea protein, domain 3"/>
    <property type="match status" value="1"/>
</dbReference>
<feature type="region of interest" description="Disordered" evidence="8">
    <location>
        <begin position="1"/>
        <end position="24"/>
    </location>
</feature>
<dbReference type="InterPro" id="IPR005111">
    <property type="entry name" value="MoeA_C_domain_IV"/>
</dbReference>
<dbReference type="Proteomes" id="UP000662814">
    <property type="component" value="Chromosome"/>
</dbReference>
<evidence type="ECO:0000256" key="5">
    <source>
        <dbReference type="ARBA" id="ARBA00023150"/>
    </source>
</evidence>
<dbReference type="InterPro" id="IPR005110">
    <property type="entry name" value="MoeA_linker/N"/>
</dbReference>
<evidence type="ECO:0000313" key="11">
    <source>
        <dbReference type="Proteomes" id="UP000662814"/>
    </source>
</evidence>
<dbReference type="Gene3D" id="3.90.105.10">
    <property type="entry name" value="Molybdopterin biosynthesis moea protein, domain 2"/>
    <property type="match status" value="1"/>
</dbReference>
<comment type="function">
    <text evidence="1 7">Catalyzes the insertion of molybdate into adenylated molybdopterin with the concomitant release of AMP.</text>
</comment>
<keyword evidence="7" id="KW-0460">Magnesium</keyword>
<dbReference type="SUPFAM" id="SSF63867">
    <property type="entry name" value="MoeA C-terminal domain-like"/>
    <property type="match status" value="1"/>
</dbReference>
<keyword evidence="11" id="KW-1185">Reference proteome</keyword>
<evidence type="ECO:0000256" key="8">
    <source>
        <dbReference type="SAM" id="MobiDB-lite"/>
    </source>
</evidence>
<dbReference type="SMART" id="SM00852">
    <property type="entry name" value="MoCF_biosynth"/>
    <property type="match status" value="1"/>
</dbReference>
<dbReference type="SUPFAM" id="SSF63882">
    <property type="entry name" value="MoeA N-terminal region -like"/>
    <property type="match status" value="1"/>
</dbReference>
<dbReference type="SUPFAM" id="SSF53218">
    <property type="entry name" value="Molybdenum cofactor biosynthesis proteins"/>
    <property type="match status" value="1"/>
</dbReference>
<dbReference type="Gene3D" id="3.40.980.10">
    <property type="entry name" value="MoaB/Mog-like domain"/>
    <property type="match status" value="1"/>
</dbReference>
<name>A0ABX6YG03_9MICO</name>
<dbReference type="InterPro" id="IPR036688">
    <property type="entry name" value="MoeA_C_domain_IV_sf"/>
</dbReference>
<comment type="similarity">
    <text evidence="3 7">Belongs to the MoeA family.</text>
</comment>
<reference evidence="10 11" key="1">
    <citation type="submission" date="2020-12" db="EMBL/GenBank/DDBJ databases">
        <title>Microbacterium sp. HY060.</title>
        <authorList>
            <person name="Zhou J."/>
        </authorList>
    </citation>
    <scope>NUCLEOTIDE SEQUENCE [LARGE SCALE GENOMIC DNA]</scope>
    <source>
        <strain evidence="10 11">HY60</strain>
    </source>
</reference>
<keyword evidence="5 7" id="KW-0501">Molybdenum cofactor biosynthesis</keyword>
<dbReference type="PANTHER" id="PTHR10192:SF5">
    <property type="entry name" value="GEPHYRIN"/>
    <property type="match status" value="1"/>
</dbReference>
<dbReference type="PANTHER" id="PTHR10192">
    <property type="entry name" value="MOLYBDOPTERIN BIOSYNTHESIS PROTEIN"/>
    <property type="match status" value="1"/>
</dbReference>
<evidence type="ECO:0000313" key="10">
    <source>
        <dbReference type="EMBL" id="QPZ37525.1"/>
    </source>
</evidence>
<organism evidence="10 11">
    <name type="scientific">Paramicrobacterium chengjingii</name>
    <dbReference type="NCBI Taxonomy" id="2769067"/>
    <lineage>
        <taxon>Bacteria</taxon>
        <taxon>Bacillati</taxon>
        <taxon>Actinomycetota</taxon>
        <taxon>Actinomycetes</taxon>
        <taxon>Micrococcales</taxon>
        <taxon>Microbacteriaceae</taxon>
        <taxon>Paramicrobacterium</taxon>
    </lineage>
</organism>
<comment type="pathway">
    <text evidence="2 7">Cofactor biosynthesis; molybdopterin biosynthesis.</text>
</comment>
<keyword evidence="4 7" id="KW-0500">Molybdenum</keyword>
<dbReference type="InterPro" id="IPR036425">
    <property type="entry name" value="MoaB/Mog-like_dom_sf"/>
</dbReference>